<evidence type="ECO:0000256" key="4">
    <source>
        <dbReference type="ARBA" id="ARBA00022840"/>
    </source>
</evidence>
<dbReference type="PANTHER" id="PTHR21060">
    <property type="entry name" value="ACETATE KINASE"/>
    <property type="match status" value="1"/>
</dbReference>
<gene>
    <name evidence="5" type="primary">ackA_46</name>
    <name evidence="5" type="ORF">SDC9_132161</name>
</gene>
<dbReference type="PANTHER" id="PTHR21060:SF15">
    <property type="entry name" value="ACETATE KINASE-RELATED"/>
    <property type="match status" value="1"/>
</dbReference>
<keyword evidence="1 5" id="KW-0808">Transferase</keyword>
<dbReference type="InterPro" id="IPR004372">
    <property type="entry name" value="Ac/propionate_kinase"/>
</dbReference>
<keyword evidence="2" id="KW-0547">Nucleotide-binding</keyword>
<organism evidence="5">
    <name type="scientific">bioreactor metagenome</name>
    <dbReference type="NCBI Taxonomy" id="1076179"/>
    <lineage>
        <taxon>unclassified sequences</taxon>
        <taxon>metagenomes</taxon>
        <taxon>ecological metagenomes</taxon>
    </lineage>
</organism>
<dbReference type="InterPro" id="IPR043129">
    <property type="entry name" value="ATPase_NBD"/>
</dbReference>
<dbReference type="GO" id="GO:0008776">
    <property type="term" value="F:acetate kinase activity"/>
    <property type="evidence" value="ECO:0007669"/>
    <property type="project" value="UniProtKB-EC"/>
</dbReference>
<proteinExistence type="inferred from homology"/>
<dbReference type="HAMAP" id="MF_00020">
    <property type="entry name" value="Acetate_kinase"/>
    <property type="match status" value="1"/>
</dbReference>
<reference evidence="5" key="1">
    <citation type="submission" date="2019-08" db="EMBL/GenBank/DDBJ databases">
        <authorList>
            <person name="Kucharzyk K."/>
            <person name="Murdoch R.W."/>
            <person name="Higgins S."/>
            <person name="Loffler F."/>
        </authorList>
    </citation>
    <scope>NUCLEOTIDE SEQUENCE</scope>
</reference>
<comment type="caution">
    <text evidence="5">The sequence shown here is derived from an EMBL/GenBank/DDBJ whole genome shotgun (WGS) entry which is preliminary data.</text>
</comment>
<name>A0A645D6V7_9ZZZZ</name>
<dbReference type="SUPFAM" id="SSF53067">
    <property type="entry name" value="Actin-like ATPase domain"/>
    <property type="match status" value="1"/>
</dbReference>
<dbReference type="GO" id="GO:0006083">
    <property type="term" value="P:acetate metabolic process"/>
    <property type="evidence" value="ECO:0007669"/>
    <property type="project" value="TreeGrafter"/>
</dbReference>
<keyword evidence="4" id="KW-0067">ATP-binding</keyword>
<evidence type="ECO:0000256" key="1">
    <source>
        <dbReference type="ARBA" id="ARBA00022679"/>
    </source>
</evidence>
<dbReference type="PRINTS" id="PR00471">
    <property type="entry name" value="ACETATEKNASE"/>
</dbReference>
<accession>A0A645D6V7</accession>
<protein>
    <submittedName>
        <fullName evidence="5">Acetate kinase</fullName>
        <ecNumber evidence="5">2.7.2.1</ecNumber>
    </submittedName>
</protein>
<keyword evidence="3 5" id="KW-0418">Kinase</keyword>
<dbReference type="EMBL" id="VSSQ01033478">
    <property type="protein sequence ID" value="MPM85084.1"/>
    <property type="molecule type" value="Genomic_DNA"/>
</dbReference>
<evidence type="ECO:0000256" key="2">
    <source>
        <dbReference type="ARBA" id="ARBA00022741"/>
    </source>
</evidence>
<dbReference type="EC" id="2.7.2.1" evidence="5"/>
<dbReference type="Pfam" id="PF00871">
    <property type="entry name" value="Acetate_kinase"/>
    <property type="match status" value="1"/>
</dbReference>
<evidence type="ECO:0000256" key="3">
    <source>
        <dbReference type="ARBA" id="ARBA00022777"/>
    </source>
</evidence>
<evidence type="ECO:0000313" key="5">
    <source>
        <dbReference type="EMBL" id="MPM85084.1"/>
    </source>
</evidence>
<dbReference type="GO" id="GO:0005524">
    <property type="term" value="F:ATP binding"/>
    <property type="evidence" value="ECO:0007669"/>
    <property type="project" value="UniProtKB-KW"/>
</dbReference>
<sequence>MGTRCGDIDPAIVLYMMNKTGMNTADMDTALNKKSGMLGITGLSSDARDVDKAAKEGNERAILAQRIYANRTVNVIGGYFMQMGRADAIVFTAGLGENDAFIRKIICDGLKEGMGIDLNYVKNETVHSKEELISNATSKVQVWVIPTNEELVIARDTYHLLGLGND</sequence>
<dbReference type="InterPro" id="IPR000890">
    <property type="entry name" value="Aliphatic_acid_kin_short-chain"/>
</dbReference>
<dbReference type="Gene3D" id="3.30.420.40">
    <property type="match status" value="1"/>
</dbReference>
<dbReference type="AlphaFoldDB" id="A0A645D6V7"/>